<evidence type="ECO:0000313" key="3">
    <source>
        <dbReference type="Proteomes" id="UP000322225"/>
    </source>
</evidence>
<keyword evidence="3" id="KW-1185">Reference proteome</keyword>
<accession>A0AAJ8LHE1</accession>
<dbReference type="Proteomes" id="UP000322225">
    <property type="component" value="Chromosome 4"/>
</dbReference>
<gene>
    <name evidence="2" type="ORF">CI109_102357</name>
</gene>
<organism evidence="2 3">
    <name type="scientific">Kwoniella shandongensis</name>
    <dbReference type="NCBI Taxonomy" id="1734106"/>
    <lineage>
        <taxon>Eukaryota</taxon>
        <taxon>Fungi</taxon>
        <taxon>Dikarya</taxon>
        <taxon>Basidiomycota</taxon>
        <taxon>Agaricomycotina</taxon>
        <taxon>Tremellomycetes</taxon>
        <taxon>Tremellales</taxon>
        <taxon>Cryptococcaceae</taxon>
        <taxon>Kwoniella</taxon>
    </lineage>
</organism>
<dbReference type="AlphaFoldDB" id="A0AAJ8LHE1"/>
<protein>
    <submittedName>
        <fullName evidence="2">Uncharacterized protein</fullName>
    </submittedName>
</protein>
<dbReference type="GeneID" id="43588623"/>
<evidence type="ECO:0000313" key="2">
    <source>
        <dbReference type="EMBL" id="WWD17912.1"/>
    </source>
</evidence>
<dbReference type="EMBL" id="CP144054">
    <property type="protein sequence ID" value="WWD17912.1"/>
    <property type="molecule type" value="Genomic_DNA"/>
</dbReference>
<proteinExistence type="predicted"/>
<evidence type="ECO:0000256" key="1">
    <source>
        <dbReference type="SAM" id="Coils"/>
    </source>
</evidence>
<reference evidence="2" key="2">
    <citation type="submission" date="2024-01" db="EMBL/GenBank/DDBJ databases">
        <title>Comparative genomics of Cryptococcus and Kwoniella reveals pathogenesis evolution and contrasting modes of karyotype evolution via chromosome fusion or intercentromeric recombination.</title>
        <authorList>
            <person name="Coelho M.A."/>
            <person name="David-Palma M."/>
            <person name="Shea T."/>
            <person name="Bowers K."/>
            <person name="McGinley-Smith S."/>
            <person name="Mohammad A.W."/>
            <person name="Gnirke A."/>
            <person name="Yurkov A.M."/>
            <person name="Nowrousian M."/>
            <person name="Sun S."/>
            <person name="Cuomo C.A."/>
            <person name="Heitman J."/>
        </authorList>
    </citation>
    <scope>NUCLEOTIDE SEQUENCE</scope>
    <source>
        <strain evidence="2">CBS 12478</strain>
    </source>
</reference>
<reference evidence="2" key="1">
    <citation type="submission" date="2017-08" db="EMBL/GenBank/DDBJ databases">
        <authorList>
            <person name="Cuomo C."/>
            <person name="Billmyre B."/>
            <person name="Heitman J."/>
        </authorList>
    </citation>
    <scope>NUCLEOTIDE SEQUENCE</scope>
    <source>
        <strain evidence="2">CBS 12478</strain>
    </source>
</reference>
<sequence>MRLSQANKILLGSCIVVVPLSFYGGLAIKEHFLSNELNKVEANRPAPHERAMRARIVQMEAERKELLKEGQNLDSKILELKKRMAGA</sequence>
<name>A0AAJ8LHE1_9TREE</name>
<dbReference type="KEGG" id="ksn:43588623"/>
<keyword evidence="1" id="KW-0175">Coiled coil</keyword>
<dbReference type="RefSeq" id="XP_031861353.2">
    <property type="nucleotide sequence ID" value="XM_032004488.2"/>
</dbReference>
<feature type="coiled-coil region" evidence="1">
    <location>
        <begin position="49"/>
        <end position="83"/>
    </location>
</feature>